<keyword evidence="10" id="KW-0443">Lipid metabolism</keyword>
<dbReference type="Proteomes" id="UP000305541">
    <property type="component" value="Unassembled WGS sequence"/>
</dbReference>
<dbReference type="PANTHER" id="PTHR12358">
    <property type="entry name" value="SPHINGOSINE KINASE"/>
    <property type="match status" value="1"/>
</dbReference>
<evidence type="ECO:0000256" key="5">
    <source>
        <dbReference type="ARBA" id="ARBA00022723"/>
    </source>
</evidence>
<dbReference type="GO" id="GO:0046872">
    <property type="term" value="F:metal ion binding"/>
    <property type="evidence" value="ECO:0007669"/>
    <property type="project" value="UniProtKB-KW"/>
</dbReference>
<dbReference type="InterPro" id="IPR001206">
    <property type="entry name" value="Diacylglycerol_kinase_cat_dom"/>
</dbReference>
<evidence type="ECO:0000256" key="7">
    <source>
        <dbReference type="ARBA" id="ARBA00022777"/>
    </source>
</evidence>
<dbReference type="InterPro" id="IPR017438">
    <property type="entry name" value="ATP-NAD_kinase_N"/>
</dbReference>
<sequence length="301" mass="33660">MKDYLVIYNKKAGSDNNEKIAKHFNKRAQQNRRSTDLKATTSRKEAIEFIVDHLAHYRTLVTIGGDGSINTVFTAFLRAKKSIRVGIIPGGTVNNFAKALNIPENESEAIEVILTGRPHAVDLIHTQKRAIISSLTLGTLADMARNVSQNEKRKWGPIIYLIKGIKQLIAKKSYRIEVHYGNSGSKIYQTRFLLATTTNSIGGFTNFDTSASPSDGKIHLVILKHFSISRLLGYVGYFLTGQFQKVSDVDQLQADQFQIFTTDPDTQIETRIDGDPSEQLPIELNVERKFIDVIVPDHQGS</sequence>
<dbReference type="GO" id="GO:0004143">
    <property type="term" value="F:ATP-dependent diacylglycerol kinase activity"/>
    <property type="evidence" value="ECO:0007669"/>
    <property type="project" value="TreeGrafter"/>
</dbReference>
<comment type="cofactor">
    <cofactor evidence="1">
        <name>Mg(2+)</name>
        <dbReference type="ChEBI" id="CHEBI:18420"/>
    </cofactor>
</comment>
<dbReference type="InterPro" id="IPR005218">
    <property type="entry name" value="Diacylglycerol/lipid_kinase"/>
</dbReference>
<dbReference type="EMBL" id="VBTH01000007">
    <property type="protein sequence ID" value="TLQ04484.1"/>
    <property type="molecule type" value="Genomic_DNA"/>
</dbReference>
<evidence type="ECO:0000313" key="15">
    <source>
        <dbReference type="Proteomes" id="UP000305541"/>
    </source>
</evidence>
<dbReference type="Gene3D" id="3.40.50.10330">
    <property type="entry name" value="Probable inorganic polyphosphate/atp-NAD kinase, domain 1"/>
    <property type="match status" value="1"/>
</dbReference>
<keyword evidence="3" id="KW-0444">Lipid biosynthesis</keyword>
<keyword evidence="11" id="KW-0594">Phospholipid biosynthesis</keyword>
<dbReference type="InterPro" id="IPR016064">
    <property type="entry name" value="NAD/diacylglycerol_kinase_sf"/>
</dbReference>
<dbReference type="GO" id="GO:0005886">
    <property type="term" value="C:plasma membrane"/>
    <property type="evidence" value="ECO:0007669"/>
    <property type="project" value="TreeGrafter"/>
</dbReference>
<evidence type="ECO:0000256" key="3">
    <source>
        <dbReference type="ARBA" id="ARBA00022516"/>
    </source>
</evidence>
<accession>A0A5R9BUX4</accession>
<dbReference type="AlphaFoldDB" id="A0A5R9BUX4"/>
<dbReference type="SUPFAM" id="SSF111331">
    <property type="entry name" value="NAD kinase/diacylglycerol kinase-like"/>
    <property type="match status" value="1"/>
</dbReference>
<evidence type="ECO:0000259" key="13">
    <source>
        <dbReference type="PROSITE" id="PS50146"/>
    </source>
</evidence>
<dbReference type="Pfam" id="PF00781">
    <property type="entry name" value="DAGK_cat"/>
    <property type="match status" value="1"/>
</dbReference>
<evidence type="ECO:0000256" key="11">
    <source>
        <dbReference type="ARBA" id="ARBA00023209"/>
    </source>
</evidence>
<comment type="similarity">
    <text evidence="2">Belongs to the diacylglycerol/lipid kinase family.</text>
</comment>
<evidence type="ECO:0000256" key="1">
    <source>
        <dbReference type="ARBA" id="ARBA00001946"/>
    </source>
</evidence>
<dbReference type="GO" id="GO:0005524">
    <property type="term" value="F:ATP binding"/>
    <property type="evidence" value="ECO:0007669"/>
    <property type="project" value="UniProtKB-KW"/>
</dbReference>
<evidence type="ECO:0000256" key="10">
    <source>
        <dbReference type="ARBA" id="ARBA00023098"/>
    </source>
</evidence>
<dbReference type="Gene3D" id="2.60.200.40">
    <property type="match status" value="1"/>
</dbReference>
<proteinExistence type="inferred from homology"/>
<evidence type="ECO:0000256" key="8">
    <source>
        <dbReference type="ARBA" id="ARBA00022840"/>
    </source>
</evidence>
<evidence type="ECO:0000313" key="14">
    <source>
        <dbReference type="EMBL" id="TLQ04484.1"/>
    </source>
</evidence>
<keyword evidence="8" id="KW-0067">ATP-binding</keyword>
<dbReference type="InterPro" id="IPR045540">
    <property type="entry name" value="YegS/DAGK_C"/>
</dbReference>
<keyword evidence="5" id="KW-0479">Metal-binding</keyword>
<evidence type="ECO:0000256" key="9">
    <source>
        <dbReference type="ARBA" id="ARBA00022842"/>
    </source>
</evidence>
<protein>
    <submittedName>
        <fullName evidence="14">Diacylglycerol kinase family lipid kinase</fullName>
    </submittedName>
</protein>
<keyword evidence="6" id="KW-0547">Nucleotide-binding</keyword>
<evidence type="ECO:0000256" key="6">
    <source>
        <dbReference type="ARBA" id="ARBA00022741"/>
    </source>
</evidence>
<dbReference type="OrthoDB" id="142078at2"/>
<dbReference type="Pfam" id="PF19279">
    <property type="entry name" value="YegS_C"/>
    <property type="match status" value="1"/>
</dbReference>
<dbReference type="NCBIfam" id="TIGR00147">
    <property type="entry name" value="YegS/Rv2252/BmrU family lipid kinase"/>
    <property type="match status" value="1"/>
</dbReference>
<name>A0A5R9BUX4_9LACO</name>
<evidence type="ECO:0000256" key="12">
    <source>
        <dbReference type="ARBA" id="ARBA00023264"/>
    </source>
</evidence>
<dbReference type="RefSeq" id="WP_138474278.1">
    <property type="nucleotide sequence ID" value="NZ_VBTH01000007.1"/>
</dbReference>
<dbReference type="InterPro" id="IPR050187">
    <property type="entry name" value="Lipid_Phosphate_FormReg"/>
</dbReference>
<dbReference type="PANTHER" id="PTHR12358:SF106">
    <property type="entry name" value="LIPID KINASE YEGS"/>
    <property type="match status" value="1"/>
</dbReference>
<feature type="domain" description="DAGKc" evidence="13">
    <location>
        <begin position="1"/>
        <end position="130"/>
    </location>
</feature>
<keyword evidence="7 14" id="KW-0418">Kinase</keyword>
<comment type="caution">
    <text evidence="14">The sequence shown here is derived from an EMBL/GenBank/DDBJ whole genome shotgun (WGS) entry which is preliminary data.</text>
</comment>
<evidence type="ECO:0000256" key="2">
    <source>
        <dbReference type="ARBA" id="ARBA00005983"/>
    </source>
</evidence>
<keyword evidence="12" id="KW-1208">Phospholipid metabolism</keyword>
<dbReference type="PROSITE" id="PS50146">
    <property type="entry name" value="DAGK"/>
    <property type="match status" value="1"/>
</dbReference>
<organism evidence="14 15">
    <name type="scientific">Pediococcus stilesii</name>
    <dbReference type="NCBI Taxonomy" id="331679"/>
    <lineage>
        <taxon>Bacteria</taxon>
        <taxon>Bacillati</taxon>
        <taxon>Bacillota</taxon>
        <taxon>Bacilli</taxon>
        <taxon>Lactobacillales</taxon>
        <taxon>Lactobacillaceae</taxon>
        <taxon>Pediococcus</taxon>
    </lineage>
</organism>
<reference evidence="14 15" key="1">
    <citation type="submission" date="2019-05" db="EMBL/GenBank/DDBJ databases">
        <title>The metagenome of a microbial culture collection derived from dairy environment covers the genomic content of the human microbiome.</title>
        <authorList>
            <person name="Roder T."/>
            <person name="Wuthrich D."/>
            <person name="Sattari Z."/>
            <person name="Von Ah U."/>
            <person name="Bar C."/>
            <person name="Ronchi F."/>
            <person name="Macpherson A.J."/>
            <person name="Ganal-Vonarburg S.C."/>
            <person name="Bruggmann R."/>
            <person name="Vergeres G."/>
        </authorList>
    </citation>
    <scope>NUCLEOTIDE SEQUENCE [LARGE SCALE GENOMIC DNA]</scope>
    <source>
        <strain evidence="14 15">FAM 18815</strain>
    </source>
</reference>
<evidence type="ECO:0000256" key="4">
    <source>
        <dbReference type="ARBA" id="ARBA00022679"/>
    </source>
</evidence>
<keyword evidence="9" id="KW-0460">Magnesium</keyword>
<gene>
    <name evidence="14" type="ORF">FEZ51_05330</name>
</gene>
<dbReference type="SMART" id="SM00046">
    <property type="entry name" value="DAGKc"/>
    <property type="match status" value="1"/>
</dbReference>
<keyword evidence="4" id="KW-0808">Transferase</keyword>
<dbReference type="GO" id="GO:0008654">
    <property type="term" value="P:phospholipid biosynthetic process"/>
    <property type="evidence" value="ECO:0007669"/>
    <property type="project" value="UniProtKB-KW"/>
</dbReference>